<proteinExistence type="predicted"/>
<gene>
    <name evidence="1" type="ORF">CLUMA_CG012276</name>
</gene>
<keyword evidence="2" id="KW-1185">Reference proteome</keyword>
<sequence length="93" mass="10951">MFPTFMIELRHISREEGNKSFTKHLESTNCEKTTIKRQQDARKSADKKHWICLRITPAVITKLFKMIASQIPYGVLIEANYSQRELSRRIIEV</sequence>
<name>A0A1J1IF66_9DIPT</name>
<accession>A0A1J1IF66</accession>
<dbReference type="Proteomes" id="UP000183832">
    <property type="component" value="Unassembled WGS sequence"/>
</dbReference>
<dbReference type="AlphaFoldDB" id="A0A1J1IF66"/>
<evidence type="ECO:0000313" key="2">
    <source>
        <dbReference type="Proteomes" id="UP000183832"/>
    </source>
</evidence>
<evidence type="ECO:0000313" key="1">
    <source>
        <dbReference type="EMBL" id="CRK98909.1"/>
    </source>
</evidence>
<protein>
    <submittedName>
        <fullName evidence="1">CLUMA_CG012276, isoform A</fullName>
    </submittedName>
</protein>
<dbReference type="EMBL" id="CVRI01000048">
    <property type="protein sequence ID" value="CRK98909.1"/>
    <property type="molecule type" value="Genomic_DNA"/>
</dbReference>
<reference evidence="1 2" key="1">
    <citation type="submission" date="2015-04" db="EMBL/GenBank/DDBJ databases">
        <authorList>
            <person name="Syromyatnikov M.Y."/>
            <person name="Popov V.N."/>
        </authorList>
    </citation>
    <scope>NUCLEOTIDE SEQUENCE [LARGE SCALE GENOMIC DNA]</scope>
</reference>
<organism evidence="1 2">
    <name type="scientific">Clunio marinus</name>
    <dbReference type="NCBI Taxonomy" id="568069"/>
    <lineage>
        <taxon>Eukaryota</taxon>
        <taxon>Metazoa</taxon>
        <taxon>Ecdysozoa</taxon>
        <taxon>Arthropoda</taxon>
        <taxon>Hexapoda</taxon>
        <taxon>Insecta</taxon>
        <taxon>Pterygota</taxon>
        <taxon>Neoptera</taxon>
        <taxon>Endopterygota</taxon>
        <taxon>Diptera</taxon>
        <taxon>Nematocera</taxon>
        <taxon>Chironomoidea</taxon>
        <taxon>Chironomidae</taxon>
        <taxon>Clunio</taxon>
    </lineage>
</organism>